<gene>
    <name evidence="1" type="ORF">LNINA_LOCUS3069</name>
</gene>
<proteinExistence type="predicted"/>
<protein>
    <submittedName>
        <fullName evidence="1">Uncharacterized protein</fullName>
    </submittedName>
</protein>
<organism evidence="1 2">
    <name type="scientific">Leptosia nina</name>
    <dbReference type="NCBI Taxonomy" id="320188"/>
    <lineage>
        <taxon>Eukaryota</taxon>
        <taxon>Metazoa</taxon>
        <taxon>Ecdysozoa</taxon>
        <taxon>Arthropoda</taxon>
        <taxon>Hexapoda</taxon>
        <taxon>Insecta</taxon>
        <taxon>Pterygota</taxon>
        <taxon>Neoptera</taxon>
        <taxon>Endopterygota</taxon>
        <taxon>Lepidoptera</taxon>
        <taxon>Glossata</taxon>
        <taxon>Ditrysia</taxon>
        <taxon>Papilionoidea</taxon>
        <taxon>Pieridae</taxon>
        <taxon>Pierinae</taxon>
        <taxon>Leptosia</taxon>
    </lineage>
</organism>
<reference evidence="1 2" key="1">
    <citation type="submission" date="2023-11" db="EMBL/GenBank/DDBJ databases">
        <authorList>
            <person name="Okamura Y."/>
        </authorList>
    </citation>
    <scope>NUCLEOTIDE SEQUENCE [LARGE SCALE GENOMIC DNA]</scope>
</reference>
<comment type="caution">
    <text evidence="1">The sequence shown here is derived from an EMBL/GenBank/DDBJ whole genome shotgun (WGS) entry which is preliminary data.</text>
</comment>
<evidence type="ECO:0000313" key="1">
    <source>
        <dbReference type="EMBL" id="CAK1543240.1"/>
    </source>
</evidence>
<dbReference type="Proteomes" id="UP001497472">
    <property type="component" value="Unassembled WGS sequence"/>
</dbReference>
<accession>A0AAV1J162</accession>
<sequence length="161" mass="19171">MVPCSVGYYVVEWEKYETCRGPKLKNLTEFTSKLLKNKDDHFIGQLNMTFLEDTRVDEIRMYVYTIKDNAKVLLWNYNINKPCQHYVFATLLESYLGAKNCIVKKGFYYSDMDMSDLMAKYIGKQFFYGEYLFKVLMNSKKGNLFCTYFDPKFKKKKTQKT</sequence>
<dbReference type="AlphaFoldDB" id="A0AAV1J162"/>
<dbReference type="EMBL" id="CAVLEF010000004">
    <property type="protein sequence ID" value="CAK1543240.1"/>
    <property type="molecule type" value="Genomic_DNA"/>
</dbReference>
<name>A0AAV1J162_9NEOP</name>
<evidence type="ECO:0000313" key="2">
    <source>
        <dbReference type="Proteomes" id="UP001497472"/>
    </source>
</evidence>
<keyword evidence="2" id="KW-1185">Reference proteome</keyword>